<dbReference type="InterPro" id="IPR036271">
    <property type="entry name" value="Tet_transcr_reg_TetR-rel_C_sf"/>
</dbReference>
<dbReference type="InterPro" id="IPR050109">
    <property type="entry name" value="HTH-type_TetR-like_transc_reg"/>
</dbReference>
<name>A0A5F1Z2H8_9LEPT</name>
<dbReference type="PANTHER" id="PTHR30055">
    <property type="entry name" value="HTH-TYPE TRANSCRIPTIONAL REGULATOR RUTR"/>
    <property type="match status" value="1"/>
</dbReference>
<sequence>MPARFGEKSGELIRKKTIFGSKSIYSKNTSDFFKLRWVSYNRTGSKLGKILSKSIAKRRISPPKILLFFGKDSKKSNLGIFMKLNRKKLLSEYGKYAQPSTPKERDILTSAEKLFGERGYEGTTTAEISRQAKVTERTLFKYFPAKKDLYIRILSGIVYEAAFASQMPELRKFLETRNVSFDQWYLSLMRNRIEMAKQNRHKIRILSSAILHDSDFMDFFGPIWRENLFEPAIEAIRYFQEKGELRPDLDPESFVKASYSINISYLLYRFVLTKPDAIDDEAEIRKLLDMIKRGIQS</sequence>
<dbReference type="InterPro" id="IPR009057">
    <property type="entry name" value="Homeodomain-like_sf"/>
</dbReference>
<comment type="caution">
    <text evidence="4">The sequence shown here is derived from an EMBL/GenBank/DDBJ whole genome shotgun (WGS) entry which is preliminary data.</text>
</comment>
<feature type="domain" description="HTH tetR-type" evidence="3">
    <location>
        <begin position="101"/>
        <end position="161"/>
    </location>
</feature>
<proteinExistence type="predicted"/>
<keyword evidence="5" id="KW-1185">Reference proteome</keyword>
<gene>
    <name evidence="4" type="ORF">EHQ17_04735</name>
</gene>
<dbReference type="AlphaFoldDB" id="A0A5F1Z2H8"/>
<feature type="DNA-binding region" description="H-T-H motif" evidence="2">
    <location>
        <begin position="124"/>
        <end position="143"/>
    </location>
</feature>
<evidence type="ECO:0000256" key="1">
    <source>
        <dbReference type="ARBA" id="ARBA00023125"/>
    </source>
</evidence>
<dbReference type="Gene3D" id="1.10.10.60">
    <property type="entry name" value="Homeodomain-like"/>
    <property type="match status" value="1"/>
</dbReference>
<dbReference type="InterPro" id="IPR001647">
    <property type="entry name" value="HTH_TetR"/>
</dbReference>
<accession>A0A5F1Z2H8</accession>
<dbReference type="Pfam" id="PF00440">
    <property type="entry name" value="TetR_N"/>
    <property type="match status" value="1"/>
</dbReference>
<reference evidence="4" key="1">
    <citation type="journal article" date="2019" name="PLoS Negl. Trop. Dis.">
        <title>Revisiting the worldwide diversity of Leptospira species in the environment.</title>
        <authorList>
            <person name="Vincent A.T."/>
            <person name="Schiettekatte O."/>
            <person name="Bourhy P."/>
            <person name="Veyrier F.J."/>
            <person name="Picardeau M."/>
        </authorList>
    </citation>
    <scope>NUCLEOTIDE SEQUENCE [LARGE SCALE GENOMIC DNA]</scope>
    <source>
        <strain evidence="4">201800299</strain>
    </source>
</reference>
<dbReference type="OrthoDB" id="9780824at2"/>
<dbReference type="InterPro" id="IPR023772">
    <property type="entry name" value="DNA-bd_HTH_TetR-type_CS"/>
</dbReference>
<evidence type="ECO:0000256" key="2">
    <source>
        <dbReference type="PROSITE-ProRule" id="PRU00335"/>
    </source>
</evidence>
<protein>
    <submittedName>
        <fullName evidence="4">TetR/AcrR family transcriptional regulator</fullName>
    </submittedName>
</protein>
<dbReference type="SUPFAM" id="SSF46689">
    <property type="entry name" value="Homeodomain-like"/>
    <property type="match status" value="1"/>
</dbReference>
<dbReference type="EMBL" id="RQFA01000026">
    <property type="protein sequence ID" value="TGK35897.1"/>
    <property type="molecule type" value="Genomic_DNA"/>
</dbReference>
<dbReference type="PROSITE" id="PS50977">
    <property type="entry name" value="HTH_TETR_2"/>
    <property type="match status" value="1"/>
</dbReference>
<organism evidence="4 5">
    <name type="scientific">Leptospira gomenensis</name>
    <dbReference type="NCBI Taxonomy" id="2484974"/>
    <lineage>
        <taxon>Bacteria</taxon>
        <taxon>Pseudomonadati</taxon>
        <taxon>Spirochaetota</taxon>
        <taxon>Spirochaetia</taxon>
        <taxon>Leptospirales</taxon>
        <taxon>Leptospiraceae</taxon>
        <taxon>Leptospira</taxon>
    </lineage>
</organism>
<dbReference type="PANTHER" id="PTHR30055:SF222">
    <property type="entry name" value="REGULATORY PROTEIN"/>
    <property type="match status" value="1"/>
</dbReference>
<evidence type="ECO:0000313" key="4">
    <source>
        <dbReference type="EMBL" id="TGK35897.1"/>
    </source>
</evidence>
<dbReference type="Gene3D" id="1.10.357.10">
    <property type="entry name" value="Tetracycline Repressor, domain 2"/>
    <property type="match status" value="1"/>
</dbReference>
<dbReference type="PROSITE" id="PS01081">
    <property type="entry name" value="HTH_TETR_1"/>
    <property type="match status" value="1"/>
</dbReference>
<dbReference type="Proteomes" id="UP000298277">
    <property type="component" value="Unassembled WGS sequence"/>
</dbReference>
<evidence type="ECO:0000259" key="3">
    <source>
        <dbReference type="PROSITE" id="PS50977"/>
    </source>
</evidence>
<dbReference type="PRINTS" id="PR00455">
    <property type="entry name" value="HTHTETR"/>
</dbReference>
<dbReference type="SUPFAM" id="SSF48498">
    <property type="entry name" value="Tetracyclin repressor-like, C-terminal domain"/>
    <property type="match status" value="1"/>
</dbReference>
<keyword evidence="1 2" id="KW-0238">DNA-binding</keyword>
<dbReference type="GO" id="GO:0003677">
    <property type="term" value="F:DNA binding"/>
    <property type="evidence" value="ECO:0007669"/>
    <property type="project" value="UniProtKB-UniRule"/>
</dbReference>
<evidence type="ECO:0000313" key="5">
    <source>
        <dbReference type="Proteomes" id="UP000298277"/>
    </source>
</evidence>